<evidence type="ECO:0000259" key="2">
    <source>
        <dbReference type="Pfam" id="PF00535"/>
    </source>
</evidence>
<dbReference type="PANTHER" id="PTHR22916">
    <property type="entry name" value="GLYCOSYLTRANSFERASE"/>
    <property type="match status" value="1"/>
</dbReference>
<keyword evidence="4" id="KW-1185">Reference proteome</keyword>
<dbReference type="Proteomes" id="UP001240171">
    <property type="component" value="Unassembled WGS sequence"/>
</dbReference>
<dbReference type="EC" id="2.4.-.-" evidence="3"/>
<dbReference type="PANTHER" id="PTHR22916:SF3">
    <property type="entry name" value="UDP-GLCNAC:BETAGAL BETA-1,3-N-ACETYLGLUCOSAMINYLTRANSFERASE-LIKE PROTEIN 1"/>
    <property type="match status" value="1"/>
</dbReference>
<reference evidence="3 4" key="1">
    <citation type="submission" date="2023-07" db="EMBL/GenBank/DDBJ databases">
        <title>Paenibacillus sp. JX-17 nov. isolated from soil.</title>
        <authorList>
            <person name="Wan Y."/>
            <person name="Liu B."/>
        </authorList>
    </citation>
    <scope>NUCLEOTIDE SEQUENCE [LARGE SCALE GENOMIC DNA]</scope>
    <source>
        <strain evidence="3 4">JX-17</strain>
    </source>
</reference>
<dbReference type="RefSeq" id="WP_305024184.1">
    <property type="nucleotide sequence ID" value="NZ_JAUQTB010000005.1"/>
</dbReference>
<dbReference type="InterPro" id="IPR001173">
    <property type="entry name" value="Glyco_trans_2-like"/>
</dbReference>
<evidence type="ECO:0000313" key="4">
    <source>
        <dbReference type="Proteomes" id="UP001240171"/>
    </source>
</evidence>
<name>A0ABT9CEJ5_9BACL</name>
<accession>A0ABT9CEJ5</accession>
<dbReference type="InterPro" id="IPR029044">
    <property type="entry name" value="Nucleotide-diphossugar_trans"/>
</dbReference>
<comment type="caution">
    <text evidence="3">The sequence shown here is derived from an EMBL/GenBank/DDBJ whole genome shotgun (WGS) entry which is preliminary data.</text>
</comment>
<evidence type="ECO:0000256" key="1">
    <source>
        <dbReference type="ARBA" id="ARBA00006739"/>
    </source>
</evidence>
<proteinExistence type="inferred from homology"/>
<dbReference type="Pfam" id="PF00535">
    <property type="entry name" value="Glycos_transf_2"/>
    <property type="match status" value="1"/>
</dbReference>
<keyword evidence="3" id="KW-0808">Transferase</keyword>
<sequence>MKPTVSIIIPFYNCPYIDRAVASALEQTYDAVEILVIDDGSTSNADRLAPYRDRVHYLGKANGGTASALNHGIRYAGGDYIAWLSADDIFYPGKIENQLQFMLTHNALISHTNFDFINAESQVTSYAAGAVFAEPVAFASSFFNMNPVNGCTVMIKKEIFTHLGNFNESLRYTHDLDFWYRVVLSRVPFPYLNENLTAYRVHEGMGSQRYRPQIHEEWRAVQRVYDGAMRGLIRSMGGEA</sequence>
<dbReference type="EMBL" id="JAUQTB010000005">
    <property type="protein sequence ID" value="MDO7906983.1"/>
    <property type="molecule type" value="Genomic_DNA"/>
</dbReference>
<organism evidence="3 4">
    <name type="scientific">Paenibacillus lacisoli</name>
    <dbReference type="NCBI Taxonomy" id="3064525"/>
    <lineage>
        <taxon>Bacteria</taxon>
        <taxon>Bacillati</taxon>
        <taxon>Bacillota</taxon>
        <taxon>Bacilli</taxon>
        <taxon>Bacillales</taxon>
        <taxon>Paenibacillaceae</taxon>
        <taxon>Paenibacillus</taxon>
    </lineage>
</organism>
<feature type="domain" description="Glycosyltransferase 2-like" evidence="2">
    <location>
        <begin position="6"/>
        <end position="160"/>
    </location>
</feature>
<dbReference type="Gene3D" id="3.90.550.10">
    <property type="entry name" value="Spore Coat Polysaccharide Biosynthesis Protein SpsA, Chain A"/>
    <property type="match status" value="1"/>
</dbReference>
<comment type="similarity">
    <text evidence="1">Belongs to the glycosyltransferase 2 family.</text>
</comment>
<dbReference type="GO" id="GO:0016757">
    <property type="term" value="F:glycosyltransferase activity"/>
    <property type="evidence" value="ECO:0007669"/>
    <property type="project" value="UniProtKB-KW"/>
</dbReference>
<gene>
    <name evidence="3" type="ORF">Q5741_11205</name>
</gene>
<keyword evidence="3" id="KW-0328">Glycosyltransferase</keyword>
<dbReference type="SUPFAM" id="SSF53448">
    <property type="entry name" value="Nucleotide-diphospho-sugar transferases"/>
    <property type="match status" value="1"/>
</dbReference>
<protein>
    <submittedName>
        <fullName evidence="3">Glycosyltransferase</fullName>
        <ecNumber evidence="3">2.4.-.-</ecNumber>
    </submittedName>
</protein>
<evidence type="ECO:0000313" key="3">
    <source>
        <dbReference type="EMBL" id="MDO7906983.1"/>
    </source>
</evidence>